<name>A6VFA8_METM7</name>
<evidence type="ECO:0000259" key="1">
    <source>
        <dbReference type="Pfam" id="PF01878"/>
    </source>
</evidence>
<dbReference type="Pfam" id="PF01878">
    <property type="entry name" value="EVE"/>
    <property type="match status" value="1"/>
</dbReference>
<dbReference type="PANTHER" id="PTHR39661:SF1">
    <property type="entry name" value="UPF0310 PROTEIN MJECL36"/>
    <property type="match status" value="1"/>
</dbReference>
<organism evidence="2">
    <name type="scientific">Methanococcus maripaludis (strain C7 / ATCC BAA-1331)</name>
    <dbReference type="NCBI Taxonomy" id="426368"/>
    <lineage>
        <taxon>Archaea</taxon>
        <taxon>Methanobacteriati</taxon>
        <taxon>Methanobacteriota</taxon>
        <taxon>Methanomada group</taxon>
        <taxon>Methanococci</taxon>
        <taxon>Methanococcales</taxon>
        <taxon>Methanococcaceae</taxon>
        <taxon>Methanococcus</taxon>
    </lineage>
</organism>
<reference evidence="2" key="1">
    <citation type="submission" date="2007-06" db="EMBL/GenBank/DDBJ databases">
        <title>Complete sequence of Methanococcus maripaludis C7.</title>
        <authorList>
            <consortium name="US DOE Joint Genome Institute"/>
            <person name="Copeland A."/>
            <person name="Lucas S."/>
            <person name="Lapidus A."/>
            <person name="Barry K."/>
            <person name="Glavina del Rio T."/>
            <person name="Dalin E."/>
            <person name="Tice H."/>
            <person name="Pitluck S."/>
            <person name="Clum A."/>
            <person name="Schmutz J."/>
            <person name="Larimer F."/>
            <person name="Land M."/>
            <person name="Hauser L."/>
            <person name="Kyrpides N."/>
            <person name="Anderson I."/>
            <person name="Sieprawska-Lupa M."/>
            <person name="Whitman W.B."/>
            <person name="Richardson P."/>
        </authorList>
    </citation>
    <scope>NUCLEOTIDE SEQUENCE [LARGE SCALE GENOMIC DNA]</scope>
    <source>
        <strain evidence="2">C7</strain>
    </source>
</reference>
<dbReference type="NCBIfam" id="NF002008">
    <property type="entry name" value="PRK00809.1"/>
    <property type="match status" value="1"/>
</dbReference>
<sequence length="164" mass="19180">MLSYNSNRIIDYIISVVVILTNYFMCITNEENWNVVKDKKVWGVSEMYKNTIAKVEKGDMLLIYEMGITGKEPKPQYIRGLYEVTSDVNRDGKKIFGAHPRNPNETYPLRVKLKEIEVFESPILFKPLVEKLEFIKNKKQWSGSLRRAMVPLNEKDFNTIRNGK</sequence>
<dbReference type="OrthoDB" id="35872at2157"/>
<gene>
    <name evidence="2" type="ordered locus">MmarC7_0064</name>
</gene>
<dbReference type="InterPro" id="IPR015947">
    <property type="entry name" value="PUA-like_sf"/>
</dbReference>
<dbReference type="CDD" id="cd21132">
    <property type="entry name" value="EVE-like"/>
    <property type="match status" value="1"/>
</dbReference>
<evidence type="ECO:0000313" key="2">
    <source>
        <dbReference type="EMBL" id="ABR65134.1"/>
    </source>
</evidence>
<dbReference type="eggNOG" id="arCOG02727">
    <property type="taxonomic scope" value="Archaea"/>
</dbReference>
<accession>A6VFA8</accession>
<dbReference type="EMBL" id="CP000745">
    <property type="protein sequence ID" value="ABR65134.1"/>
    <property type="molecule type" value="Genomic_DNA"/>
</dbReference>
<dbReference type="InterPro" id="IPR002740">
    <property type="entry name" value="EVE_domain"/>
</dbReference>
<proteinExistence type="predicted"/>
<dbReference type="KEGG" id="mmz:MmarC7_0064"/>
<dbReference type="SUPFAM" id="SSF88697">
    <property type="entry name" value="PUA domain-like"/>
    <property type="match status" value="1"/>
</dbReference>
<dbReference type="HOGENOM" id="CLU_148445_0_0_2"/>
<feature type="domain" description="EVE" evidence="1">
    <location>
        <begin position="22"/>
        <end position="161"/>
    </location>
</feature>
<dbReference type="AlphaFoldDB" id="A6VFA8"/>
<dbReference type="PANTHER" id="PTHR39661">
    <property type="entry name" value="UPF0310 PROTEIN MJECL36"/>
    <property type="match status" value="1"/>
</dbReference>
<protein>
    <recommendedName>
        <fullName evidence="1">EVE domain-containing protein</fullName>
    </recommendedName>
</protein>
<dbReference type="Gene3D" id="3.10.590.10">
    <property type="entry name" value="ph1033 like domains"/>
    <property type="match status" value="1"/>
</dbReference>